<dbReference type="PANTHER" id="PTHR30441:SF8">
    <property type="entry name" value="DUF748 DOMAIN-CONTAINING PROTEIN"/>
    <property type="match status" value="1"/>
</dbReference>
<proteinExistence type="predicted"/>
<dbReference type="GO" id="GO:0090313">
    <property type="term" value="P:regulation of protein targeting to membrane"/>
    <property type="evidence" value="ECO:0007669"/>
    <property type="project" value="TreeGrafter"/>
</dbReference>
<evidence type="ECO:0000256" key="1">
    <source>
        <dbReference type="SAM" id="MobiDB-lite"/>
    </source>
</evidence>
<dbReference type="GO" id="GO:0005886">
    <property type="term" value="C:plasma membrane"/>
    <property type="evidence" value="ECO:0007669"/>
    <property type="project" value="TreeGrafter"/>
</dbReference>
<accession>A0AAW5KCJ7</accession>
<protein>
    <recommendedName>
        <fullName evidence="5">AsmA-like C-terminal domain-containing protein</fullName>
    </recommendedName>
</protein>
<sequence length="1242" mass="132352">MDRDTENKRSAARKWMIGVAIFLAMIAAGGLALSQMNFLGEFVQAKVKEAAEKQLNLDVSMSPLQGNPVTGFTASNVEISRSGDRLLYIRNIGVDISLPSVLSGSPRVSLIGLDGVDTSLKALRDLMPKSEKKSDEPVDIPIDAVMISDSTLRTEWGTVSFKPSHIYIKNSMNYDFDVTGAVESKDFSVKGSIGKSAGVWRADKFSVGLEEGSLSLSGALYPSMDMQISLRTLNLTTVADLVPAFEKYGVRGVLSGSAKISGSGRDIVTEGSGSLHNAVFRGIPFEEVQTKWNCRPGEISVQVGQGKVFGSTLSGNFSLNTASADSYLTLSLDVKNLKFADWTEQFEKETNGRALFLKGGISSLNADVKGPLNALVGRIDMAPSNLSYKEISLEGLQGGVVFNGQPAGELNMTAASGGRKLALKGRLSFGEKVPTDLTFSTEGLPVENILKSLPQTEKIKAAGSVSLKGSCKGPAGRWVIGVEASSPQIAAEKIGNVSDISLSAVYGMGDKKVSLLKSSAEWNGARLTAKGAASFAASADKKLDFSGTFRSVDAKRLYTLLPVLKTLEVEGVASGGWNLAGPAKSPVVRADVNTGAARFRDLPLAKLNMGIEYSGNMLRMDPINVQAGGGSGALACNVALPAKQADGTRNAASWKLSGKVSRVDFSIINGLLKAGEDIGGEVSGSVTAGSAAGGGLDWGFSFTGDNVHWRSFKVQKLNGAIEGTPREILIKKADGIFLNGQTTGKGRIEMPKAGEPFASAKLEIDASVKKLNIYELLRRHLPAVRSVQGLIETEVKVSGTVGDPKFDGSGRIAPLRYRGFMLPMMDVKYHGSLKDVVISEAYALLRDGTFKAYGHFYENGDDWHGKFNIKGEKIDMRQFGAYLPETFRSRFGGTADFSMNGEGKLSELTGTGIFSAPNMRIMGIRFENVKAPFFVSKNFMMIEDLNAATNGGTLTGGVGFDLKKSEWGGNLTVMSADVQTLVKQAAPKIKGTISGRGDLKIRGGGETGRASTIKAGGAIYLHNGELTSFDVIETAKKFTGGKPLRFSSVQATFTYDGGDLNILPGSQATAPKNDPLYRYVMLDGYISRKEDVRLFAMGKVNIRALNSLIGAFQGLVSAGVDLASGQLDKGEVIQNVLGGVLSGFAKNEFRFVTMNIGGTIKDPNFYNVKVQQAVRQKSAKDSIPTSNSDPDEKSLTQEGNTTFRFKFEIPVGPGNGGSQGDAKGQVFEQTLENLLKNVDFGI</sequence>
<dbReference type="InterPro" id="IPR052894">
    <property type="entry name" value="AsmA-related"/>
</dbReference>
<keyword evidence="4" id="KW-1185">Reference proteome</keyword>
<evidence type="ECO:0000256" key="2">
    <source>
        <dbReference type="SAM" id="Phobius"/>
    </source>
</evidence>
<evidence type="ECO:0000313" key="3">
    <source>
        <dbReference type="EMBL" id="MCQ4815518.1"/>
    </source>
</evidence>
<feature type="transmembrane region" description="Helical" evidence="2">
    <location>
        <begin position="12"/>
        <end position="33"/>
    </location>
</feature>
<name>A0AAW5KCJ7_9BACT</name>
<keyword evidence="2" id="KW-0812">Transmembrane</keyword>
<evidence type="ECO:0000313" key="4">
    <source>
        <dbReference type="Proteomes" id="UP001205919"/>
    </source>
</evidence>
<comment type="caution">
    <text evidence="3">The sequence shown here is derived from an EMBL/GenBank/DDBJ whole genome shotgun (WGS) entry which is preliminary data.</text>
</comment>
<dbReference type="AlphaFoldDB" id="A0AAW5KCJ7"/>
<keyword evidence="2" id="KW-1133">Transmembrane helix</keyword>
<evidence type="ECO:0008006" key="5">
    <source>
        <dbReference type="Google" id="ProtNLM"/>
    </source>
</evidence>
<gene>
    <name evidence="3" type="ORF">NE630_13855</name>
</gene>
<organism evidence="3 4">
    <name type="scientific">Cloacibacillus evryensis</name>
    <dbReference type="NCBI Taxonomy" id="508460"/>
    <lineage>
        <taxon>Bacteria</taxon>
        <taxon>Thermotogati</taxon>
        <taxon>Synergistota</taxon>
        <taxon>Synergistia</taxon>
        <taxon>Synergistales</taxon>
        <taxon>Synergistaceae</taxon>
        <taxon>Cloacibacillus</taxon>
    </lineage>
</organism>
<keyword evidence="2" id="KW-0472">Membrane</keyword>
<feature type="region of interest" description="Disordered" evidence="1">
    <location>
        <begin position="1177"/>
        <end position="1197"/>
    </location>
</feature>
<dbReference type="RefSeq" id="WP_147564141.1">
    <property type="nucleotide sequence ID" value="NZ_CABKQM010000003.1"/>
</dbReference>
<reference evidence="3 4" key="1">
    <citation type="submission" date="2022-06" db="EMBL/GenBank/DDBJ databases">
        <title>Isolation of gut microbiota from human fecal samples.</title>
        <authorList>
            <person name="Pamer E.G."/>
            <person name="Barat B."/>
            <person name="Waligurski E."/>
            <person name="Medina S."/>
            <person name="Paddock L."/>
            <person name="Mostad J."/>
        </authorList>
    </citation>
    <scope>NUCLEOTIDE SEQUENCE [LARGE SCALE GENOMIC DNA]</scope>
    <source>
        <strain evidence="3 4">DFI.9.90</strain>
    </source>
</reference>
<dbReference type="PANTHER" id="PTHR30441">
    <property type="entry name" value="DUF748 DOMAIN-CONTAINING PROTEIN"/>
    <property type="match status" value="1"/>
</dbReference>
<dbReference type="EMBL" id="JANFYT010000040">
    <property type="protein sequence ID" value="MCQ4815518.1"/>
    <property type="molecule type" value="Genomic_DNA"/>
</dbReference>
<dbReference type="Proteomes" id="UP001205919">
    <property type="component" value="Unassembled WGS sequence"/>
</dbReference>